<proteinExistence type="predicted"/>
<name>A0A2K9NDQ6_9PROT</name>
<dbReference type="RefSeq" id="WP_102112007.1">
    <property type="nucleotide sequence ID" value="NZ_BMGN01000002.1"/>
</dbReference>
<dbReference type="AlphaFoldDB" id="A0A2K9NDQ6"/>
<evidence type="ECO:0000313" key="2">
    <source>
        <dbReference type="Proteomes" id="UP000234752"/>
    </source>
</evidence>
<gene>
    <name evidence="1" type="ORF">C0V82_08785</name>
</gene>
<organism evidence="1 2">
    <name type="scientific">Niveispirillum cyanobacteriorum</name>
    <dbReference type="NCBI Taxonomy" id="1612173"/>
    <lineage>
        <taxon>Bacteria</taxon>
        <taxon>Pseudomonadati</taxon>
        <taxon>Pseudomonadota</taxon>
        <taxon>Alphaproteobacteria</taxon>
        <taxon>Rhodospirillales</taxon>
        <taxon>Azospirillaceae</taxon>
        <taxon>Niveispirillum</taxon>
    </lineage>
</organism>
<dbReference type="KEGG" id="ncb:C0V82_08785"/>
<sequence length="290" mass="32081">MIGRALTLFLLLLLPSTVWAQETAPDLLPEIVVDAPDEAEITAFVGQALPDTRDRQLARWHRQICVAYRGFDEGQVELFQHRVSEVAALIDMPAPEKDCRPNVVVILTDQPDRLVDLMLEKQARLFKPMPIAQVRQALERERAVRMWHVTMLNHKHGATPDAVDAAGALSTAVSLRAAPGGLSRLSKETRFDIFRTMVVLDANALRGLPLGAVADHVGMRVLGAFATEGEAALPSILNLFQPGAPRVTALTEWDKSLLRGLYQAPVDTHMNRQRRMIARRLVETATNTAP</sequence>
<protein>
    <submittedName>
        <fullName evidence="1">Uncharacterized protein</fullName>
    </submittedName>
</protein>
<keyword evidence="2" id="KW-1185">Reference proteome</keyword>
<dbReference type="EMBL" id="CP025611">
    <property type="protein sequence ID" value="AUN30315.1"/>
    <property type="molecule type" value="Genomic_DNA"/>
</dbReference>
<dbReference type="OrthoDB" id="7218943at2"/>
<dbReference type="Proteomes" id="UP000234752">
    <property type="component" value="Chromosome eg_1"/>
</dbReference>
<evidence type="ECO:0000313" key="1">
    <source>
        <dbReference type="EMBL" id="AUN30315.1"/>
    </source>
</evidence>
<accession>A0A2K9NDQ6</accession>
<reference evidence="1 2" key="1">
    <citation type="submission" date="2017-12" db="EMBL/GenBank/DDBJ databases">
        <title>Genomes of bacteria within cyanobacterial aggregates.</title>
        <authorList>
            <person name="Cai H."/>
        </authorList>
    </citation>
    <scope>NUCLEOTIDE SEQUENCE [LARGE SCALE GENOMIC DNA]</scope>
    <source>
        <strain evidence="1 2">TH16</strain>
    </source>
</reference>